<reference evidence="3 5" key="2">
    <citation type="submission" date="2016-10" db="EMBL/GenBank/DDBJ databases">
        <authorList>
            <person name="Varghese N."/>
            <person name="Submissions S."/>
        </authorList>
    </citation>
    <scope>NUCLEOTIDE SEQUENCE [LARGE SCALE GENOMIC DNA]</scope>
    <source>
        <strain evidence="3 5">BS3111</strain>
    </source>
</reference>
<sequence>MQPSPTQVPSATGELIASFRHGKGFLIFSLIVGVVLLGLAVFVLYLGTLLPAGSEGPIAGETSRGLSFSFSSPQTLIYATSALLAVIALGMFAVYAWHKKLRAPVYNVFELGIERIVNGQRHYTAFADIEDLYLFGSGQTAMTGLITNLAYRRNASEPFHRVIESLKGFYEFQQLVRERHVLARMPAVVATLEAGGSVTFNCVNSGQVWGKRVSGNFLKINTSPIAVSRTFLQYKGENVSMASLRTVDLNAWTENVVIKDESGKVVLSTIATGILSHDVFLNTLNALFAAQEPARERV</sequence>
<keyword evidence="1" id="KW-0812">Transmembrane</keyword>
<dbReference type="AlphaFoldDB" id="A0A0R2ZMF8"/>
<evidence type="ECO:0000256" key="1">
    <source>
        <dbReference type="SAM" id="Phobius"/>
    </source>
</evidence>
<dbReference type="Proteomes" id="UP000052019">
    <property type="component" value="Unassembled WGS sequence"/>
</dbReference>
<dbReference type="EMBL" id="JYLK01000003">
    <property type="protein sequence ID" value="KRP61914.1"/>
    <property type="molecule type" value="Genomic_DNA"/>
</dbReference>
<reference evidence="2 4" key="1">
    <citation type="submission" date="2015-02" db="EMBL/GenBank/DDBJ databases">
        <title>Two Pseudomonas sp. nov. isolated from raw milk.</title>
        <authorList>
            <person name="Wenning M."/>
            <person name="von Neubeck M."/>
            <person name="Huptas C."/>
            <person name="Scherer S."/>
        </authorList>
    </citation>
    <scope>NUCLEOTIDE SEQUENCE [LARGE SCALE GENOMIC DNA]</scope>
    <source>
        <strain evidence="2 4">DSM 14937</strain>
    </source>
</reference>
<keyword evidence="1" id="KW-1133">Transmembrane helix</keyword>
<protein>
    <submittedName>
        <fullName evidence="2">Uncharacterized protein</fullName>
    </submittedName>
</protein>
<evidence type="ECO:0000313" key="2">
    <source>
        <dbReference type="EMBL" id="KRP61914.1"/>
    </source>
</evidence>
<feature type="transmembrane region" description="Helical" evidence="1">
    <location>
        <begin position="25"/>
        <end position="47"/>
    </location>
</feature>
<dbReference type="RefSeq" id="WP_057007293.1">
    <property type="nucleotide sequence ID" value="NZ_JYLK01000003.1"/>
</dbReference>
<accession>A0A0R2ZMF8</accession>
<keyword evidence="5" id="KW-1185">Reference proteome</keyword>
<evidence type="ECO:0000313" key="5">
    <source>
        <dbReference type="Proteomes" id="UP000183126"/>
    </source>
</evidence>
<dbReference type="Proteomes" id="UP000183126">
    <property type="component" value="Chromosome I"/>
</dbReference>
<dbReference type="PATRIC" id="fig|200450.4.peg.3374"/>
<dbReference type="EMBL" id="LT629760">
    <property type="protein sequence ID" value="SDR77061.1"/>
    <property type="molecule type" value="Genomic_DNA"/>
</dbReference>
<feature type="transmembrane region" description="Helical" evidence="1">
    <location>
        <begin position="76"/>
        <end position="97"/>
    </location>
</feature>
<gene>
    <name evidence="3" type="ORF">SAMN04490205_0350</name>
    <name evidence="2" type="ORF">TU79_06915</name>
</gene>
<evidence type="ECO:0000313" key="4">
    <source>
        <dbReference type="Proteomes" id="UP000052019"/>
    </source>
</evidence>
<evidence type="ECO:0000313" key="3">
    <source>
        <dbReference type="EMBL" id="SDR77061.1"/>
    </source>
</evidence>
<name>A0A0R2ZMF8_9PSED</name>
<organism evidence="2 4">
    <name type="scientific">Pseudomonas trivialis</name>
    <dbReference type="NCBI Taxonomy" id="200450"/>
    <lineage>
        <taxon>Bacteria</taxon>
        <taxon>Pseudomonadati</taxon>
        <taxon>Pseudomonadota</taxon>
        <taxon>Gammaproteobacteria</taxon>
        <taxon>Pseudomonadales</taxon>
        <taxon>Pseudomonadaceae</taxon>
        <taxon>Pseudomonas</taxon>
    </lineage>
</organism>
<dbReference type="OrthoDB" id="8652945at2"/>
<proteinExistence type="predicted"/>
<keyword evidence="1" id="KW-0472">Membrane</keyword>